<dbReference type="PANTHER" id="PTHR43252">
    <property type="entry name" value="TRANSCRIPTIONAL REGULATOR YQJI"/>
    <property type="match status" value="1"/>
</dbReference>
<name>K2RF21_METFP</name>
<evidence type="ECO:0000313" key="4">
    <source>
        <dbReference type="Proteomes" id="UP000007360"/>
    </source>
</evidence>
<keyword evidence="4" id="KW-1185">Reference proteome</keyword>
<evidence type="ECO:0000259" key="2">
    <source>
        <dbReference type="Pfam" id="PF03551"/>
    </source>
</evidence>
<organism evidence="3 4">
    <name type="scientific">Methanobacterium formicicum (strain DSM 3637 / PP1)</name>
    <dbReference type="NCBI Taxonomy" id="1204725"/>
    <lineage>
        <taxon>Archaea</taxon>
        <taxon>Methanobacteriati</taxon>
        <taxon>Methanobacteriota</taxon>
        <taxon>Methanomada group</taxon>
        <taxon>Methanobacteria</taxon>
        <taxon>Methanobacteriales</taxon>
        <taxon>Methanobacteriaceae</taxon>
        <taxon>Methanobacterium</taxon>
    </lineage>
</organism>
<evidence type="ECO:0000256" key="1">
    <source>
        <dbReference type="SAM" id="MobiDB-lite"/>
    </source>
</evidence>
<feature type="compositionally biased region" description="Acidic residues" evidence="1">
    <location>
        <begin position="10"/>
        <end position="19"/>
    </location>
</feature>
<dbReference type="Proteomes" id="UP000007360">
    <property type="component" value="Unassembled WGS sequence"/>
</dbReference>
<dbReference type="Pfam" id="PF03551">
    <property type="entry name" value="PadR"/>
    <property type="match status" value="1"/>
</dbReference>
<dbReference type="AlphaFoldDB" id="K2RF21"/>
<dbReference type="EMBL" id="AMPO01000001">
    <property type="protein sequence ID" value="EKF86989.1"/>
    <property type="molecule type" value="Genomic_DNA"/>
</dbReference>
<comment type="caution">
    <text evidence="3">The sequence shown here is derived from an EMBL/GenBank/DDBJ whole genome shotgun (WGS) entry which is preliminary data.</text>
</comment>
<gene>
    <name evidence="3" type="ORF">A994_01845</name>
</gene>
<dbReference type="InterPro" id="IPR005149">
    <property type="entry name" value="Tscrpt_reg_PadR_N"/>
</dbReference>
<feature type="domain" description="Transcription regulator PadR N-terminal" evidence="2">
    <location>
        <begin position="60"/>
        <end position="133"/>
    </location>
</feature>
<dbReference type="SUPFAM" id="SSF46785">
    <property type="entry name" value="Winged helix' DNA-binding domain"/>
    <property type="match status" value="1"/>
</dbReference>
<dbReference type="PANTHER" id="PTHR43252:SF2">
    <property type="entry name" value="TRANSCRIPTION REGULATOR, PADR-LIKE FAMILY"/>
    <property type="match status" value="1"/>
</dbReference>
<reference evidence="3 4" key="1">
    <citation type="journal article" date="2012" name="J. Bacteriol.">
        <title>Draft genome sequence of Methanobacterium formicicum DSM 3637, an archaebacterium isolated from the methane producer amoeba Pelomyxa palustris.</title>
        <authorList>
            <person name="Gutierrez G."/>
        </authorList>
    </citation>
    <scope>NUCLEOTIDE SEQUENCE [LARGE SCALE GENOMIC DNA]</scope>
    <source>
        <strain evidence="4">DSM 3637 / PP1</strain>
    </source>
</reference>
<evidence type="ECO:0000313" key="3">
    <source>
        <dbReference type="EMBL" id="EKF86989.1"/>
    </source>
</evidence>
<dbReference type="InterPro" id="IPR036390">
    <property type="entry name" value="WH_DNA-bd_sf"/>
</dbReference>
<proteinExistence type="predicted"/>
<dbReference type="RefSeq" id="WP_004029563.1">
    <property type="nucleotide sequence ID" value="NZ_AMPO01000001.1"/>
</dbReference>
<dbReference type="Gene3D" id="1.10.10.10">
    <property type="entry name" value="Winged helix-like DNA-binding domain superfamily/Winged helix DNA-binding domain"/>
    <property type="match status" value="1"/>
</dbReference>
<accession>K2RF21</accession>
<feature type="region of interest" description="Disordered" evidence="1">
    <location>
        <begin position="1"/>
        <end position="21"/>
    </location>
</feature>
<dbReference type="PATRIC" id="fig|1204725.3.peg.371"/>
<sequence>MDRENAPFSDESDDSDEYNEEKLKNMEKLLKERNKTIKNMSKYEKKLMKGLMRGFGNTMILWLISQKKQHGYEIMTKLHDSSLTDTKMPSASKIYPVLHDLEKHGLIKGSWGHQGKRKIKYYEMTEEGHKTLSTFRKIAQLTKNNHSSIWLDFMKDMLMDEEDKRS</sequence>
<dbReference type="InterPro" id="IPR036388">
    <property type="entry name" value="WH-like_DNA-bd_sf"/>
</dbReference>
<protein>
    <submittedName>
        <fullName evidence="3">PadR-like family transcriptional regulator</fullName>
    </submittedName>
</protein>